<dbReference type="AlphaFoldDB" id="A0A8R1EUV9"/>
<dbReference type="EnsemblMetazoa" id="CJA43158.1">
    <property type="protein sequence ID" value="CJA43158.1"/>
    <property type="gene ID" value="WBGene00219006"/>
</dbReference>
<feature type="compositionally biased region" description="Basic residues" evidence="1">
    <location>
        <begin position="46"/>
        <end position="57"/>
    </location>
</feature>
<feature type="region of interest" description="Disordered" evidence="1">
    <location>
        <begin position="44"/>
        <end position="86"/>
    </location>
</feature>
<organism evidence="2 3">
    <name type="scientific">Caenorhabditis japonica</name>
    <dbReference type="NCBI Taxonomy" id="281687"/>
    <lineage>
        <taxon>Eukaryota</taxon>
        <taxon>Metazoa</taxon>
        <taxon>Ecdysozoa</taxon>
        <taxon>Nematoda</taxon>
        <taxon>Chromadorea</taxon>
        <taxon>Rhabditida</taxon>
        <taxon>Rhabditina</taxon>
        <taxon>Rhabditomorpha</taxon>
        <taxon>Rhabditoidea</taxon>
        <taxon>Rhabditidae</taxon>
        <taxon>Peloderinae</taxon>
        <taxon>Caenorhabditis</taxon>
    </lineage>
</organism>
<accession>A0A8R1EUV9</accession>
<evidence type="ECO:0000256" key="1">
    <source>
        <dbReference type="SAM" id="MobiDB-lite"/>
    </source>
</evidence>
<protein>
    <submittedName>
        <fullName evidence="2">Uncharacterized protein</fullName>
    </submittedName>
</protein>
<keyword evidence="3" id="KW-1185">Reference proteome</keyword>
<dbReference type="Proteomes" id="UP000005237">
    <property type="component" value="Unassembled WGS sequence"/>
</dbReference>
<evidence type="ECO:0000313" key="2">
    <source>
        <dbReference type="EnsemblMetazoa" id="CJA43158.1"/>
    </source>
</evidence>
<feature type="compositionally biased region" description="Low complexity" evidence="1">
    <location>
        <begin position="1"/>
        <end position="26"/>
    </location>
</feature>
<name>A0A8R1EUV9_CAEJA</name>
<reference evidence="3" key="1">
    <citation type="submission" date="2010-08" db="EMBL/GenBank/DDBJ databases">
        <authorList>
            <consortium name="Caenorhabditis japonica Sequencing Consortium"/>
            <person name="Wilson R.K."/>
        </authorList>
    </citation>
    <scope>NUCLEOTIDE SEQUENCE [LARGE SCALE GENOMIC DNA]</scope>
    <source>
        <strain evidence="3">DF5081</strain>
    </source>
</reference>
<reference evidence="2" key="2">
    <citation type="submission" date="2022-06" db="UniProtKB">
        <authorList>
            <consortium name="EnsemblMetazoa"/>
        </authorList>
    </citation>
    <scope>IDENTIFICATION</scope>
    <source>
        <strain evidence="2">DF5081</strain>
    </source>
</reference>
<feature type="region of interest" description="Disordered" evidence="1">
    <location>
        <begin position="1"/>
        <end position="30"/>
    </location>
</feature>
<dbReference type="OMA" id="PITQYSE"/>
<evidence type="ECO:0000313" key="3">
    <source>
        <dbReference type="Proteomes" id="UP000005237"/>
    </source>
</evidence>
<sequence>MSSPNNETTSNNCSKSTTTPPSSESSDAFETIGTWEELAIEQNVKAARRVRRRRRIRRLDENYSDHDGEDGASSTSSSTSEDFPPIQLIPNPFCIRKRGEPQIKIKRVCFNPNIDYHFY</sequence>
<proteinExistence type="predicted"/>